<dbReference type="SMART" id="SM00220">
    <property type="entry name" value="S_TKc"/>
    <property type="match status" value="1"/>
</dbReference>
<dbReference type="PROSITE" id="PS00108">
    <property type="entry name" value="PROTEIN_KINASE_ST"/>
    <property type="match status" value="1"/>
</dbReference>
<dbReference type="Gene3D" id="6.10.140.2120">
    <property type="match status" value="1"/>
</dbReference>
<dbReference type="PANTHER" id="PTHR48013:SF9">
    <property type="entry name" value="DUAL SPECIFICITY MITOGEN-ACTIVATED PROTEIN KINASE KINASE 5"/>
    <property type="match status" value="1"/>
</dbReference>
<comment type="catalytic activity">
    <reaction evidence="7">
        <text>L-seryl-[protein] + ATP = O-phospho-L-seryl-[protein] + ADP + H(+)</text>
        <dbReference type="Rhea" id="RHEA:17989"/>
        <dbReference type="Rhea" id="RHEA-COMP:9863"/>
        <dbReference type="Rhea" id="RHEA-COMP:11604"/>
        <dbReference type="ChEBI" id="CHEBI:15378"/>
        <dbReference type="ChEBI" id="CHEBI:29999"/>
        <dbReference type="ChEBI" id="CHEBI:30616"/>
        <dbReference type="ChEBI" id="CHEBI:83421"/>
        <dbReference type="ChEBI" id="CHEBI:456216"/>
        <dbReference type="EC" id="2.7.12.2"/>
    </reaction>
</comment>
<evidence type="ECO:0000313" key="12">
    <source>
        <dbReference type="WBParaSite" id="jg7216.1"/>
    </source>
</evidence>
<reference evidence="12" key="1">
    <citation type="submission" date="2022-11" db="UniProtKB">
        <authorList>
            <consortium name="WormBaseParasite"/>
        </authorList>
    </citation>
    <scope>IDENTIFICATION</scope>
</reference>
<evidence type="ECO:0000256" key="3">
    <source>
        <dbReference type="ARBA" id="ARBA00022777"/>
    </source>
</evidence>
<evidence type="ECO:0000256" key="4">
    <source>
        <dbReference type="ARBA" id="ARBA00022840"/>
    </source>
</evidence>
<dbReference type="Pfam" id="PF00069">
    <property type="entry name" value="Pkinase"/>
    <property type="match status" value="1"/>
</dbReference>
<dbReference type="AlphaFoldDB" id="A0A915EKB5"/>
<dbReference type="Gene3D" id="3.10.20.90">
    <property type="entry name" value="Phosphatidylinositol 3-kinase Catalytic Subunit, Chain A, domain 1"/>
    <property type="match status" value="1"/>
</dbReference>
<name>A0A915EKB5_9BILA</name>
<keyword evidence="4" id="KW-0067">ATP-binding</keyword>
<evidence type="ECO:0000256" key="1">
    <source>
        <dbReference type="ARBA" id="ARBA00022679"/>
    </source>
</evidence>
<dbReference type="InterPro" id="IPR000719">
    <property type="entry name" value="Prot_kinase_dom"/>
</dbReference>
<organism evidence="11 12">
    <name type="scientific">Ditylenchus dipsaci</name>
    <dbReference type="NCBI Taxonomy" id="166011"/>
    <lineage>
        <taxon>Eukaryota</taxon>
        <taxon>Metazoa</taxon>
        <taxon>Ecdysozoa</taxon>
        <taxon>Nematoda</taxon>
        <taxon>Chromadorea</taxon>
        <taxon>Rhabditida</taxon>
        <taxon>Tylenchina</taxon>
        <taxon>Tylenchomorpha</taxon>
        <taxon>Sphaerularioidea</taxon>
        <taxon>Anguinidae</taxon>
        <taxon>Anguininae</taxon>
        <taxon>Ditylenchus</taxon>
    </lineage>
</organism>
<feature type="domain" description="Protein kinase" evidence="10">
    <location>
        <begin position="117"/>
        <end position="249"/>
    </location>
</feature>
<evidence type="ECO:0000256" key="6">
    <source>
        <dbReference type="ARBA" id="ARBA00038999"/>
    </source>
</evidence>
<sequence length="249" mass="27749">MGLQVLICTGREAKQVEVDQITLMFFDMLMAELNAAIMANAVRLEHDYFEYLDEDGDAIAVRTDDELQSFLACYGSESTSNGLQVEPVKILLKSSRLEQKQMSQTSMNPSQIRPDDLKLLERLSDGQFGTVYKALDVKNDRLVAVKCIAIGGSVVILKLACKSPYIVEFYSAIFTDNELLICLELMDGLSLDLTGLLWASHIIHRDVKPSNFLINTKGDVKLADFGVSKQMAQSVAWSLCRHQACNTTR</sequence>
<keyword evidence="3" id="KW-0418">Kinase</keyword>
<keyword evidence="2" id="KW-0547">Nucleotide-binding</keyword>
<evidence type="ECO:0000256" key="5">
    <source>
        <dbReference type="ARBA" id="ARBA00038035"/>
    </source>
</evidence>
<evidence type="ECO:0000259" key="10">
    <source>
        <dbReference type="PROSITE" id="PS50011"/>
    </source>
</evidence>
<dbReference type="GO" id="GO:0004708">
    <property type="term" value="F:MAP kinase kinase activity"/>
    <property type="evidence" value="ECO:0007669"/>
    <property type="project" value="UniProtKB-EC"/>
</dbReference>
<comment type="similarity">
    <text evidence="5">Belongs to the protein kinase superfamily. STE Ser/Thr protein kinase family. MAP kinase kinase subfamily.</text>
</comment>
<keyword evidence="11" id="KW-1185">Reference proteome</keyword>
<proteinExistence type="inferred from homology"/>
<dbReference type="PROSITE" id="PS50011">
    <property type="entry name" value="PROTEIN_KINASE_DOM"/>
    <property type="match status" value="1"/>
</dbReference>
<evidence type="ECO:0000256" key="7">
    <source>
        <dbReference type="ARBA" id="ARBA00049014"/>
    </source>
</evidence>
<dbReference type="SUPFAM" id="SSF54277">
    <property type="entry name" value="CAD &amp; PB1 domains"/>
    <property type="match status" value="1"/>
</dbReference>
<dbReference type="SUPFAM" id="SSF56112">
    <property type="entry name" value="Protein kinase-like (PK-like)"/>
    <property type="match status" value="1"/>
</dbReference>
<accession>A0A915EKB5</accession>
<evidence type="ECO:0000313" key="11">
    <source>
        <dbReference type="Proteomes" id="UP000887574"/>
    </source>
</evidence>
<dbReference type="InterPro" id="IPR008271">
    <property type="entry name" value="Ser/Thr_kinase_AS"/>
</dbReference>
<evidence type="ECO:0000256" key="2">
    <source>
        <dbReference type="ARBA" id="ARBA00022741"/>
    </source>
</evidence>
<evidence type="ECO:0000256" key="8">
    <source>
        <dbReference type="ARBA" id="ARBA00049299"/>
    </source>
</evidence>
<dbReference type="GO" id="GO:0005524">
    <property type="term" value="F:ATP binding"/>
    <property type="evidence" value="ECO:0007669"/>
    <property type="project" value="UniProtKB-KW"/>
</dbReference>
<evidence type="ECO:0000256" key="9">
    <source>
        <dbReference type="ARBA" id="ARBA00051693"/>
    </source>
</evidence>
<comment type="catalytic activity">
    <reaction evidence="8">
        <text>L-threonyl-[protein] + ATP = O-phospho-L-threonyl-[protein] + ADP + H(+)</text>
        <dbReference type="Rhea" id="RHEA:46608"/>
        <dbReference type="Rhea" id="RHEA-COMP:11060"/>
        <dbReference type="Rhea" id="RHEA-COMP:11605"/>
        <dbReference type="ChEBI" id="CHEBI:15378"/>
        <dbReference type="ChEBI" id="CHEBI:30013"/>
        <dbReference type="ChEBI" id="CHEBI:30616"/>
        <dbReference type="ChEBI" id="CHEBI:61977"/>
        <dbReference type="ChEBI" id="CHEBI:456216"/>
        <dbReference type="EC" id="2.7.12.2"/>
    </reaction>
</comment>
<dbReference type="WBParaSite" id="jg7216.1">
    <property type="protein sequence ID" value="jg7216.1"/>
    <property type="gene ID" value="jg7216"/>
</dbReference>
<dbReference type="Gene3D" id="3.30.200.20">
    <property type="entry name" value="Phosphorylase Kinase, domain 1"/>
    <property type="match status" value="1"/>
</dbReference>
<comment type="catalytic activity">
    <reaction evidence="9">
        <text>L-tyrosyl-[protein] + ATP = O-phospho-L-tyrosyl-[protein] + ADP + H(+)</text>
        <dbReference type="Rhea" id="RHEA:10596"/>
        <dbReference type="Rhea" id="RHEA-COMP:10136"/>
        <dbReference type="Rhea" id="RHEA-COMP:20101"/>
        <dbReference type="ChEBI" id="CHEBI:15378"/>
        <dbReference type="ChEBI" id="CHEBI:30616"/>
        <dbReference type="ChEBI" id="CHEBI:46858"/>
        <dbReference type="ChEBI" id="CHEBI:61978"/>
        <dbReference type="ChEBI" id="CHEBI:456216"/>
        <dbReference type="EC" id="2.7.12.2"/>
    </reaction>
</comment>
<dbReference type="Proteomes" id="UP000887574">
    <property type="component" value="Unplaced"/>
</dbReference>
<protein>
    <recommendedName>
        <fullName evidence="6">mitogen-activated protein kinase kinase</fullName>
        <ecNumber evidence="6">2.7.12.2</ecNumber>
    </recommendedName>
</protein>
<dbReference type="Gene3D" id="1.10.510.10">
    <property type="entry name" value="Transferase(Phosphotransferase) domain 1"/>
    <property type="match status" value="1"/>
</dbReference>
<dbReference type="PANTHER" id="PTHR48013">
    <property type="entry name" value="DUAL SPECIFICITY MITOGEN-ACTIVATED PROTEIN KINASE KINASE 5-RELATED"/>
    <property type="match status" value="1"/>
</dbReference>
<dbReference type="EC" id="2.7.12.2" evidence="6"/>
<keyword evidence="1" id="KW-0808">Transferase</keyword>
<dbReference type="InterPro" id="IPR011009">
    <property type="entry name" value="Kinase-like_dom_sf"/>
</dbReference>